<dbReference type="GO" id="GO:0000398">
    <property type="term" value="P:mRNA splicing, via spliceosome"/>
    <property type="evidence" value="ECO:0007669"/>
    <property type="project" value="InterPro"/>
</dbReference>
<name>A0A6P3RG38_PTEVA</name>
<dbReference type="PANTHER" id="PTHR12111:SF2">
    <property type="entry name" value="SPLICING FACTOR YJU2B-RELATED"/>
    <property type="match status" value="1"/>
</dbReference>
<proteinExistence type="inferred from homology"/>
<keyword evidence="7" id="KW-1185">Reference proteome</keyword>
<keyword evidence="5" id="KW-0175">Coiled coil</keyword>
<comment type="similarity">
    <text evidence="1">Belongs to the CWC16 family.</text>
</comment>
<dbReference type="OrthoDB" id="360327at2759"/>
<evidence type="ECO:0000313" key="9">
    <source>
        <dbReference type="RefSeq" id="XP_011380864.1"/>
    </source>
</evidence>
<dbReference type="Proteomes" id="UP000515202">
    <property type="component" value="Unplaced"/>
</dbReference>
<dbReference type="GeneID" id="105307188"/>
<dbReference type="RefSeq" id="XP_011380864.1">
    <property type="nucleotide sequence ID" value="XM_011382562.2"/>
</dbReference>
<dbReference type="RefSeq" id="XP_011380862.1">
    <property type="nucleotide sequence ID" value="XM_011382560.2"/>
</dbReference>
<dbReference type="KEGG" id="pvp:105307188"/>
<evidence type="ECO:0000256" key="2">
    <source>
        <dbReference type="ARBA" id="ARBA00029515"/>
    </source>
</evidence>
<protein>
    <recommendedName>
        <fullName evidence="2">Probable splicing factor YJU2B</fullName>
    </recommendedName>
    <alternativeName>
        <fullName evidence="4">Coiled-coil domain-containing protein 130</fullName>
    </alternativeName>
</protein>
<feature type="region of interest" description="Disordered" evidence="6">
    <location>
        <begin position="275"/>
        <end position="400"/>
    </location>
</feature>
<feature type="compositionally biased region" description="Polar residues" evidence="6">
    <location>
        <begin position="344"/>
        <end position="373"/>
    </location>
</feature>
<dbReference type="CTD" id="81576"/>
<evidence type="ECO:0000256" key="4">
    <source>
        <dbReference type="ARBA" id="ARBA00041764"/>
    </source>
</evidence>
<evidence type="ECO:0000256" key="3">
    <source>
        <dbReference type="ARBA" id="ARBA00037140"/>
    </source>
</evidence>
<reference evidence="8 9" key="1">
    <citation type="submission" date="2025-04" db="UniProtKB">
        <authorList>
            <consortium name="RefSeq"/>
        </authorList>
    </citation>
    <scope>IDENTIFICATION</scope>
    <source>
        <tissue evidence="8 9">Kidney</tissue>
    </source>
</reference>
<dbReference type="AlphaFoldDB" id="A0A6P3RG38"/>
<dbReference type="PANTHER" id="PTHR12111">
    <property type="entry name" value="SPLICING FACTOR YJU2"/>
    <property type="match status" value="1"/>
</dbReference>
<organism evidence="7 9">
    <name type="scientific">Pteropus vampyrus</name>
    <name type="common">Large flying fox</name>
    <dbReference type="NCBI Taxonomy" id="132908"/>
    <lineage>
        <taxon>Eukaryota</taxon>
        <taxon>Metazoa</taxon>
        <taxon>Chordata</taxon>
        <taxon>Craniata</taxon>
        <taxon>Vertebrata</taxon>
        <taxon>Euteleostomi</taxon>
        <taxon>Mammalia</taxon>
        <taxon>Eutheria</taxon>
        <taxon>Laurasiatheria</taxon>
        <taxon>Chiroptera</taxon>
        <taxon>Yinpterochiroptera</taxon>
        <taxon>Pteropodoidea</taxon>
        <taxon>Pteropodidae</taxon>
        <taxon>Pteropodinae</taxon>
        <taxon>Pteropus</taxon>
    </lineage>
</organism>
<evidence type="ECO:0000256" key="1">
    <source>
        <dbReference type="ARBA" id="ARBA00005595"/>
    </source>
</evidence>
<dbReference type="InterPro" id="IPR007590">
    <property type="entry name" value="Saf4/Yju2"/>
</dbReference>
<evidence type="ECO:0000256" key="5">
    <source>
        <dbReference type="SAM" id="Coils"/>
    </source>
</evidence>
<evidence type="ECO:0000256" key="6">
    <source>
        <dbReference type="SAM" id="MobiDB-lite"/>
    </source>
</evidence>
<dbReference type="GO" id="GO:0071014">
    <property type="term" value="C:post-mRNA release spliceosomal complex"/>
    <property type="evidence" value="ECO:0007669"/>
    <property type="project" value="TreeGrafter"/>
</dbReference>
<feature type="coiled-coil region" evidence="5">
    <location>
        <begin position="183"/>
        <end position="210"/>
    </location>
</feature>
<sequence>MGERKGVNKYYPPDFNPEKHGSLNRYHKSHPLRERARKLSQGILIIRFEMPYNIWCDGCKNHIGMGVRYNAEKKKVGNYYTTPIYRFRMKCHLCVNYIEMQTDPANCDYVIVSGAQRKEERWDMADNEQVLTTEHEKKQKLETDAMFRLEHGEADRSTLRKALPTLSHIQEAQSAWKDDFALNSMLRKRFREKKKALQEEEERDQALQAKASLAIPLVPETEDDRKLAALLTFHTLDSYEDKQKLKRTEIISRSWFPSALGPGASSSSSSKASSVLKKLAQNRRSVPPGSPITVGNLGIVRRLSREVSESPQHLADTHKSGDPQVSEGTTQDRPTSPRDCSQDIAKTSKTSRPQGQDGSSQDRPQSPPGSSQEAPVPPDMPQPCTLRSSLVADYSDSESE</sequence>
<evidence type="ECO:0000313" key="8">
    <source>
        <dbReference type="RefSeq" id="XP_011380862.1"/>
    </source>
</evidence>
<gene>
    <name evidence="8 9" type="primary">CCDC130</name>
</gene>
<evidence type="ECO:0000313" key="7">
    <source>
        <dbReference type="Proteomes" id="UP000515202"/>
    </source>
</evidence>
<comment type="function">
    <text evidence="3">May be involved in mRNA splicing.</text>
</comment>
<dbReference type="Pfam" id="PF04502">
    <property type="entry name" value="Saf4_Yju2"/>
    <property type="match status" value="1"/>
</dbReference>
<dbReference type="GO" id="GO:0005684">
    <property type="term" value="C:U2-type spliceosomal complex"/>
    <property type="evidence" value="ECO:0007669"/>
    <property type="project" value="TreeGrafter"/>
</dbReference>
<accession>A0A6P3RG38</accession>